<feature type="transmembrane region" description="Helical" evidence="7">
    <location>
        <begin position="549"/>
        <end position="570"/>
    </location>
</feature>
<dbReference type="SUPFAM" id="SSF82866">
    <property type="entry name" value="Multidrug efflux transporter AcrB transmembrane domain"/>
    <property type="match status" value="2"/>
</dbReference>
<dbReference type="Proteomes" id="UP000326979">
    <property type="component" value="Unassembled WGS sequence"/>
</dbReference>
<organism evidence="9 10">
    <name type="scientific">Streptomyces phyllanthi</name>
    <dbReference type="NCBI Taxonomy" id="1803180"/>
    <lineage>
        <taxon>Bacteria</taxon>
        <taxon>Bacillati</taxon>
        <taxon>Actinomycetota</taxon>
        <taxon>Actinomycetes</taxon>
        <taxon>Kitasatosporales</taxon>
        <taxon>Streptomycetaceae</taxon>
        <taxon>Streptomyces</taxon>
    </lineage>
</organism>
<dbReference type="PROSITE" id="PS50156">
    <property type="entry name" value="SSD"/>
    <property type="match status" value="1"/>
</dbReference>
<dbReference type="InterPro" id="IPR000731">
    <property type="entry name" value="SSD"/>
</dbReference>
<accession>A0A5N8W1R4</accession>
<feature type="transmembrane region" description="Helical" evidence="7">
    <location>
        <begin position="577"/>
        <end position="600"/>
    </location>
</feature>
<proteinExistence type="predicted"/>
<reference evidence="9 10" key="1">
    <citation type="submission" date="2019-07" db="EMBL/GenBank/DDBJ databases">
        <title>New species of Amycolatopsis and Streptomyces.</title>
        <authorList>
            <person name="Duangmal K."/>
            <person name="Teo W.F.A."/>
            <person name="Lipun K."/>
        </authorList>
    </citation>
    <scope>NUCLEOTIDE SEQUENCE [LARGE SCALE GENOMIC DNA]</scope>
    <source>
        <strain evidence="9 10">TISTR 2346</strain>
    </source>
</reference>
<feature type="transmembrane region" description="Helical" evidence="7">
    <location>
        <begin position="290"/>
        <end position="311"/>
    </location>
</feature>
<feature type="region of interest" description="Disordered" evidence="6">
    <location>
        <begin position="739"/>
        <end position="769"/>
    </location>
</feature>
<dbReference type="InterPro" id="IPR050545">
    <property type="entry name" value="Mycobact_MmpL"/>
</dbReference>
<keyword evidence="5 7" id="KW-0472">Membrane</keyword>
<dbReference type="EMBL" id="VJZE01000047">
    <property type="protein sequence ID" value="MPY40248.1"/>
    <property type="molecule type" value="Genomic_DNA"/>
</dbReference>
<keyword evidence="4 7" id="KW-1133">Transmembrane helix</keyword>
<feature type="compositionally biased region" description="Basic and acidic residues" evidence="6">
    <location>
        <begin position="759"/>
        <end position="769"/>
    </location>
</feature>
<keyword evidence="10" id="KW-1185">Reference proteome</keyword>
<feature type="transmembrane region" description="Helical" evidence="7">
    <location>
        <begin position="242"/>
        <end position="263"/>
    </location>
</feature>
<evidence type="ECO:0000313" key="10">
    <source>
        <dbReference type="Proteomes" id="UP000326979"/>
    </source>
</evidence>
<evidence type="ECO:0000256" key="3">
    <source>
        <dbReference type="ARBA" id="ARBA00022692"/>
    </source>
</evidence>
<dbReference type="Gene3D" id="1.20.1640.10">
    <property type="entry name" value="Multidrug efflux transporter AcrB transmembrane domain"/>
    <property type="match status" value="2"/>
</dbReference>
<sequence>MGNGETRVRGIAARAGGWSARHRWAAVGIWVLFVVLTMGIGSAVGQAEVKDSDQLKGETSTAAHIVEEAGIKEPAGETILIQAKGDGVKATDPAFRAAVADVMKAVEETGRVTDVTSPYDTQTISKDGRSALVQFDMRGEAETAGERVEPVLKAVEGVRHGHEQLRIEEIGSASMMKTFDDAFGDDFQKAEYSAVPVALGILLIAFGAVVAALLPVALSITAIMATMGLMSIVSHLIPMTDAAGSVMLLVGLAVGVDYCLFYLRREREERAAGRDAQTALRVAAATSGRAIIVSGVTVCVAMAGMLFTGLAEFEAMGLASLMVVGVAMVGSVTVLPALLSLLGERVETGRIPFLHPDKRRRNGRSVDGSANGSANTESRFWTAVLRVVLARPALSLAVAAGALLAVAAPALSMKTQNLTLDQEFGDSLPIVQTYNRVNEAFPGGSEPARVVVKAKDINAPDVRSAIADFREQAVGSGASRGPVEVKVHDEENLAFVYVPLVGGSDQDKAAASLEKLRDEVRPGTLGRVDGVQAPITGGVAASHDFNEQLVGSVVPVFAFVVVFAFVLMLLSFRSLTVAITSIVLNLLSVGAAYGILVAVFQHGWGASLVGAEGVGAIITWLPLFLFVILFGLSMDYHVFVVSRIREARLRGRTTNEAIKHGVVTTAGVVTSAAVIMVAVFAIFGTLSMQSMKQMGVGLAAAVLIDATIIRGVLLPAVMALLGERNWYLPKWMNRLPDLTHDEPEPPAPLAPAVPPVPPAREDEGETVRV</sequence>
<evidence type="ECO:0000256" key="1">
    <source>
        <dbReference type="ARBA" id="ARBA00004651"/>
    </source>
</evidence>
<dbReference type="PANTHER" id="PTHR33406">
    <property type="entry name" value="MEMBRANE PROTEIN MJ1562-RELATED"/>
    <property type="match status" value="1"/>
</dbReference>
<evidence type="ECO:0000256" key="2">
    <source>
        <dbReference type="ARBA" id="ARBA00022475"/>
    </source>
</evidence>
<evidence type="ECO:0000313" key="9">
    <source>
        <dbReference type="EMBL" id="MPY40248.1"/>
    </source>
</evidence>
<protein>
    <submittedName>
        <fullName evidence="9">MMPL family transporter</fullName>
    </submittedName>
</protein>
<feature type="transmembrane region" description="Helical" evidence="7">
    <location>
        <begin position="24"/>
        <end position="44"/>
    </location>
</feature>
<keyword evidence="2" id="KW-1003">Cell membrane</keyword>
<keyword evidence="3 7" id="KW-0812">Transmembrane</keyword>
<evidence type="ECO:0000256" key="5">
    <source>
        <dbReference type="ARBA" id="ARBA00023136"/>
    </source>
</evidence>
<dbReference type="RefSeq" id="WP_152782510.1">
    <property type="nucleotide sequence ID" value="NZ_BAABEQ010000096.1"/>
</dbReference>
<feature type="compositionally biased region" description="Pro residues" evidence="6">
    <location>
        <begin position="745"/>
        <end position="758"/>
    </location>
</feature>
<evidence type="ECO:0000259" key="8">
    <source>
        <dbReference type="PROSITE" id="PS50156"/>
    </source>
</evidence>
<dbReference type="InterPro" id="IPR004869">
    <property type="entry name" value="MMPL_dom"/>
</dbReference>
<comment type="subcellular location">
    <subcellularLocation>
        <location evidence="1">Cell membrane</location>
        <topology evidence="1">Multi-pass membrane protein</topology>
    </subcellularLocation>
</comment>
<dbReference type="AlphaFoldDB" id="A0A5N8W1R4"/>
<dbReference type="PANTHER" id="PTHR33406:SF13">
    <property type="entry name" value="MEMBRANE PROTEIN YDFJ"/>
    <property type="match status" value="1"/>
</dbReference>
<feature type="transmembrane region" description="Helical" evidence="7">
    <location>
        <begin position="197"/>
        <end position="230"/>
    </location>
</feature>
<gene>
    <name evidence="9" type="ORF">FNH04_10090</name>
</gene>
<dbReference type="Pfam" id="PF03176">
    <property type="entry name" value="MMPL"/>
    <property type="match status" value="2"/>
</dbReference>
<feature type="transmembrane region" description="Helical" evidence="7">
    <location>
        <begin position="388"/>
        <end position="411"/>
    </location>
</feature>
<dbReference type="OrthoDB" id="7051771at2"/>
<feature type="domain" description="SSD" evidence="8">
    <location>
        <begin position="212"/>
        <end position="341"/>
    </location>
</feature>
<feature type="transmembrane region" description="Helical" evidence="7">
    <location>
        <begin position="317"/>
        <end position="342"/>
    </location>
</feature>
<feature type="transmembrane region" description="Helical" evidence="7">
    <location>
        <begin position="620"/>
        <end position="641"/>
    </location>
</feature>
<evidence type="ECO:0000256" key="4">
    <source>
        <dbReference type="ARBA" id="ARBA00022989"/>
    </source>
</evidence>
<comment type="caution">
    <text evidence="9">The sequence shown here is derived from an EMBL/GenBank/DDBJ whole genome shotgun (WGS) entry which is preliminary data.</text>
</comment>
<evidence type="ECO:0000256" key="7">
    <source>
        <dbReference type="SAM" id="Phobius"/>
    </source>
</evidence>
<dbReference type="GO" id="GO:0005886">
    <property type="term" value="C:plasma membrane"/>
    <property type="evidence" value="ECO:0007669"/>
    <property type="project" value="UniProtKB-SubCell"/>
</dbReference>
<feature type="transmembrane region" description="Helical" evidence="7">
    <location>
        <begin position="662"/>
        <end position="686"/>
    </location>
</feature>
<name>A0A5N8W1R4_9ACTN</name>
<feature type="transmembrane region" description="Helical" evidence="7">
    <location>
        <begin position="698"/>
        <end position="722"/>
    </location>
</feature>
<evidence type="ECO:0000256" key="6">
    <source>
        <dbReference type="SAM" id="MobiDB-lite"/>
    </source>
</evidence>